<organism evidence="3 4">
    <name type="scientific">Glycomyces endophyticus</name>
    <dbReference type="NCBI Taxonomy" id="480996"/>
    <lineage>
        <taxon>Bacteria</taxon>
        <taxon>Bacillati</taxon>
        <taxon>Actinomycetota</taxon>
        <taxon>Actinomycetes</taxon>
        <taxon>Glycomycetales</taxon>
        <taxon>Glycomycetaceae</taxon>
        <taxon>Glycomyces</taxon>
    </lineage>
</organism>
<feature type="domain" description="Antitoxin FitA-like ribbon-helix-helix" evidence="2">
    <location>
        <begin position="17"/>
        <end position="51"/>
    </location>
</feature>
<evidence type="ECO:0000259" key="2">
    <source>
        <dbReference type="Pfam" id="PF22513"/>
    </source>
</evidence>
<reference evidence="4" key="1">
    <citation type="journal article" date="2019" name="Int. J. Syst. Evol. Microbiol.">
        <title>The Global Catalogue of Microorganisms (GCM) 10K type strain sequencing project: providing services to taxonomists for standard genome sequencing and annotation.</title>
        <authorList>
            <consortium name="The Broad Institute Genomics Platform"/>
            <consortium name="The Broad Institute Genome Sequencing Center for Infectious Disease"/>
            <person name="Wu L."/>
            <person name="Ma J."/>
        </authorList>
    </citation>
    <scope>NUCLEOTIDE SEQUENCE [LARGE SCALE GENOMIC DNA]</scope>
    <source>
        <strain evidence="4">JCM 16001</strain>
    </source>
</reference>
<evidence type="ECO:0000256" key="1">
    <source>
        <dbReference type="SAM" id="MobiDB-lite"/>
    </source>
</evidence>
<protein>
    <recommendedName>
        <fullName evidence="2">Antitoxin FitA-like ribbon-helix-helix domain-containing protein</fullName>
    </recommendedName>
</protein>
<dbReference type="InterPro" id="IPR053853">
    <property type="entry name" value="FitA-like_RHH"/>
</dbReference>
<comment type="caution">
    <text evidence="3">The sequence shown here is derived from an EMBL/GenBank/DDBJ whole genome shotgun (WGS) entry which is preliminary data.</text>
</comment>
<dbReference type="Proteomes" id="UP001499851">
    <property type="component" value="Unassembled WGS sequence"/>
</dbReference>
<evidence type="ECO:0000313" key="4">
    <source>
        <dbReference type="Proteomes" id="UP001499851"/>
    </source>
</evidence>
<evidence type="ECO:0000313" key="3">
    <source>
        <dbReference type="EMBL" id="GAA1676124.1"/>
    </source>
</evidence>
<dbReference type="EMBL" id="BAAAQF010000007">
    <property type="protein sequence ID" value="GAA1676124.1"/>
    <property type="molecule type" value="Genomic_DNA"/>
</dbReference>
<dbReference type="RefSeq" id="WP_344486313.1">
    <property type="nucleotide sequence ID" value="NZ_BAAAQF010000007.1"/>
</dbReference>
<feature type="region of interest" description="Disordered" evidence="1">
    <location>
        <begin position="36"/>
        <end position="65"/>
    </location>
</feature>
<proteinExistence type="predicted"/>
<accession>A0ABP4SV33</accession>
<sequence length="65" mass="7151">MSQVQSGGKAVAAAHRLIVHDLDPELSDWLRRKAADNSRSMSSEAKAIFAQSRAADEARRSTRIE</sequence>
<dbReference type="InterPro" id="IPR010985">
    <property type="entry name" value="Ribbon_hlx_hlx"/>
</dbReference>
<gene>
    <name evidence="3" type="ORF">GCM10009830_23490</name>
</gene>
<feature type="compositionally biased region" description="Basic and acidic residues" evidence="1">
    <location>
        <begin position="54"/>
        <end position="65"/>
    </location>
</feature>
<keyword evidence="4" id="KW-1185">Reference proteome</keyword>
<name>A0ABP4SV33_9ACTN</name>
<dbReference type="SUPFAM" id="SSF47598">
    <property type="entry name" value="Ribbon-helix-helix"/>
    <property type="match status" value="1"/>
</dbReference>
<dbReference type="Pfam" id="PF22513">
    <property type="entry name" value="FitA-like_RHH"/>
    <property type="match status" value="1"/>
</dbReference>